<accession>A0A1I4XLG6</accession>
<gene>
    <name evidence="1" type="ORF">SAMN05421863_11641</name>
</gene>
<dbReference type="EMBL" id="FOUB01000164">
    <property type="protein sequence ID" value="SFN26665.1"/>
    <property type="molecule type" value="Genomic_DNA"/>
</dbReference>
<keyword evidence="2" id="KW-1185">Reference proteome</keyword>
<name>A0A1I4XLG6_9PROT</name>
<sequence length="46" mass="4942">MINKTITIIGTIKVLQSEEVALGLFFIISSALGNKIIKNIPNANAE</sequence>
<organism evidence="1 2">
    <name type="scientific">Nitrosomonas communis</name>
    <dbReference type="NCBI Taxonomy" id="44574"/>
    <lineage>
        <taxon>Bacteria</taxon>
        <taxon>Pseudomonadati</taxon>
        <taxon>Pseudomonadota</taxon>
        <taxon>Betaproteobacteria</taxon>
        <taxon>Nitrosomonadales</taxon>
        <taxon>Nitrosomonadaceae</taxon>
        <taxon>Nitrosomonas</taxon>
    </lineage>
</organism>
<evidence type="ECO:0000313" key="2">
    <source>
        <dbReference type="Proteomes" id="UP000183287"/>
    </source>
</evidence>
<proteinExistence type="predicted"/>
<evidence type="ECO:0000313" key="1">
    <source>
        <dbReference type="EMBL" id="SFN26665.1"/>
    </source>
</evidence>
<reference evidence="2" key="1">
    <citation type="submission" date="2016-10" db="EMBL/GenBank/DDBJ databases">
        <authorList>
            <person name="Varghese N."/>
            <person name="Submissions S."/>
        </authorList>
    </citation>
    <scope>NUCLEOTIDE SEQUENCE [LARGE SCALE GENOMIC DNA]</scope>
    <source>
        <strain evidence="2">Nm44</strain>
    </source>
</reference>
<feature type="non-terminal residue" evidence="1">
    <location>
        <position position="46"/>
    </location>
</feature>
<dbReference type="Proteomes" id="UP000183287">
    <property type="component" value="Unassembled WGS sequence"/>
</dbReference>
<protein>
    <submittedName>
        <fullName evidence="1">Uncharacterized protein</fullName>
    </submittedName>
</protein>
<dbReference type="AlphaFoldDB" id="A0A1I4XLG6"/>